<dbReference type="Pfam" id="PF13376">
    <property type="entry name" value="OmdA"/>
    <property type="match status" value="1"/>
</dbReference>
<protein>
    <recommendedName>
        <fullName evidence="3">Bacteriocin-protection protein</fullName>
    </recommendedName>
</protein>
<organism evidence="1 2">
    <name type="scientific">Capillimicrobium parvum</name>
    <dbReference type="NCBI Taxonomy" id="2884022"/>
    <lineage>
        <taxon>Bacteria</taxon>
        <taxon>Bacillati</taxon>
        <taxon>Actinomycetota</taxon>
        <taxon>Thermoleophilia</taxon>
        <taxon>Solirubrobacterales</taxon>
        <taxon>Capillimicrobiaceae</taxon>
        <taxon>Capillimicrobium</taxon>
    </lineage>
</organism>
<dbReference type="AlphaFoldDB" id="A0A9E7C1Q5"/>
<dbReference type="EMBL" id="CP087164">
    <property type="protein sequence ID" value="UGS36837.1"/>
    <property type="molecule type" value="Genomic_DNA"/>
</dbReference>
<sequence>MADQPTLTFETAEEWERWLEAEHAASDGVWLRFAKKGSGIAGLTYAPALQIALCFGWIDGQARRLDDTHYLQRFTPRRKRSVWSKRNRGFAEALIESGQMRPAGLAEVEKARADGRWAAAYDGPRTATVPDDLRDALAARPGATAFFEGLDSQNRYAILHRVQTAVRPETRAKRIEKFATMCAAGERIHP</sequence>
<evidence type="ECO:0000313" key="2">
    <source>
        <dbReference type="Proteomes" id="UP001162834"/>
    </source>
</evidence>
<proteinExistence type="predicted"/>
<accession>A0A9E7C1Q5</accession>
<reference evidence="1" key="1">
    <citation type="journal article" date="2022" name="Int. J. Syst. Evol. Microbiol.">
        <title>Pseudomonas aegrilactucae sp. nov. and Pseudomonas morbosilactucae sp. nov., pathogens causing bacterial rot of lettuce in Japan.</title>
        <authorList>
            <person name="Sawada H."/>
            <person name="Fujikawa T."/>
            <person name="Satou M."/>
        </authorList>
    </citation>
    <scope>NUCLEOTIDE SEQUENCE</scope>
    <source>
        <strain evidence="1">0166_1</strain>
    </source>
</reference>
<dbReference type="Proteomes" id="UP001162834">
    <property type="component" value="Chromosome"/>
</dbReference>
<dbReference type="RefSeq" id="WP_259310901.1">
    <property type="nucleotide sequence ID" value="NZ_CP087164.1"/>
</dbReference>
<dbReference type="KEGG" id="sbae:DSM104329_03248"/>
<evidence type="ECO:0000313" key="1">
    <source>
        <dbReference type="EMBL" id="UGS36837.1"/>
    </source>
</evidence>
<name>A0A9E7C1Q5_9ACTN</name>
<keyword evidence="2" id="KW-1185">Reference proteome</keyword>
<gene>
    <name evidence="1" type="ORF">DSM104329_03248</name>
</gene>
<evidence type="ECO:0008006" key="3">
    <source>
        <dbReference type="Google" id="ProtNLM"/>
    </source>
</evidence>